<dbReference type="PRINTS" id="PR00455">
    <property type="entry name" value="HTHTETR"/>
</dbReference>
<keyword evidence="2 4" id="KW-0238">DNA-binding</keyword>
<dbReference type="PROSITE" id="PS50977">
    <property type="entry name" value="HTH_TETR_2"/>
    <property type="match status" value="1"/>
</dbReference>
<dbReference type="InterPro" id="IPR001647">
    <property type="entry name" value="HTH_TetR"/>
</dbReference>
<proteinExistence type="predicted"/>
<feature type="DNA-binding region" description="H-T-H motif" evidence="4">
    <location>
        <begin position="40"/>
        <end position="59"/>
    </location>
</feature>
<dbReference type="GO" id="GO:0000976">
    <property type="term" value="F:transcription cis-regulatory region binding"/>
    <property type="evidence" value="ECO:0007669"/>
    <property type="project" value="TreeGrafter"/>
</dbReference>
<keyword evidence="7" id="KW-1185">Reference proteome</keyword>
<accession>A0A1D7Y7H0</accession>
<keyword evidence="1" id="KW-0805">Transcription regulation</keyword>
<dbReference type="RefSeq" id="WP_069778221.1">
    <property type="nucleotide sequence ID" value="NZ_CP017248.1"/>
</dbReference>
<dbReference type="EMBL" id="CP017248">
    <property type="protein sequence ID" value="AOR31577.1"/>
    <property type="molecule type" value="Genomic_DNA"/>
</dbReference>
<evidence type="ECO:0000259" key="5">
    <source>
        <dbReference type="PROSITE" id="PS50977"/>
    </source>
</evidence>
<dbReference type="Proteomes" id="UP000094960">
    <property type="component" value="Chromosome"/>
</dbReference>
<dbReference type="InterPro" id="IPR036271">
    <property type="entry name" value="Tet_transcr_reg_TetR-rel_C_sf"/>
</dbReference>
<dbReference type="Gene3D" id="1.10.357.10">
    <property type="entry name" value="Tetracycline Repressor, domain 2"/>
    <property type="match status" value="1"/>
</dbReference>
<organism evidence="6 7">
    <name type="scientific">Streptomyces fodineus</name>
    <dbReference type="NCBI Taxonomy" id="1904616"/>
    <lineage>
        <taxon>Bacteria</taxon>
        <taxon>Bacillati</taxon>
        <taxon>Actinomycetota</taxon>
        <taxon>Actinomycetes</taxon>
        <taxon>Kitasatosporales</taxon>
        <taxon>Streptomycetaceae</taxon>
        <taxon>Streptomyces</taxon>
    </lineage>
</organism>
<dbReference type="PANTHER" id="PTHR30055">
    <property type="entry name" value="HTH-TYPE TRANSCRIPTIONAL REGULATOR RUTR"/>
    <property type="match status" value="1"/>
</dbReference>
<sequence length="209" mass="23147">MTERQSVVPGRRERNKLRIRSRIYDSALELFTRQGYEQTTVDEITEAADVARGTFFNHFQRKEDVIAAWGETRRELLHGGLAAEGLRPDGEESTAHALLRCMSILADISLRDADQTRALLTAWVKAGFPLHEQPYVSDTFAAFVEAGQGRGEIRAAADARLVGFILRDVYLGALFRWAQPDAEMDLEAELHAACTTVLGGVLTGDTAAR</sequence>
<protein>
    <recommendedName>
        <fullName evidence="5">HTH tetR-type domain-containing protein</fullName>
    </recommendedName>
</protein>
<dbReference type="SUPFAM" id="SSF48498">
    <property type="entry name" value="Tetracyclin repressor-like, C-terminal domain"/>
    <property type="match status" value="1"/>
</dbReference>
<evidence type="ECO:0000256" key="2">
    <source>
        <dbReference type="ARBA" id="ARBA00023125"/>
    </source>
</evidence>
<dbReference type="SUPFAM" id="SSF46689">
    <property type="entry name" value="Homeodomain-like"/>
    <property type="match status" value="1"/>
</dbReference>
<evidence type="ECO:0000256" key="3">
    <source>
        <dbReference type="ARBA" id="ARBA00023163"/>
    </source>
</evidence>
<evidence type="ECO:0000256" key="1">
    <source>
        <dbReference type="ARBA" id="ARBA00023015"/>
    </source>
</evidence>
<dbReference type="KEGG" id="spun:BFF78_11440"/>
<reference evidence="7" key="1">
    <citation type="submission" date="2016-09" db="EMBL/GenBank/DDBJ databases">
        <title>Streptomyces puniciscabiei strain:TW1S1 Genome sequencing and assembly.</title>
        <authorList>
            <person name="Kim M.-K."/>
            <person name="Kim S.B."/>
        </authorList>
    </citation>
    <scope>NUCLEOTIDE SEQUENCE [LARGE SCALE GENOMIC DNA]</scope>
    <source>
        <strain evidence="7">TW1S1</strain>
    </source>
</reference>
<keyword evidence="3" id="KW-0804">Transcription</keyword>
<dbReference type="Pfam" id="PF00440">
    <property type="entry name" value="TetR_N"/>
    <property type="match status" value="1"/>
</dbReference>
<evidence type="ECO:0000313" key="7">
    <source>
        <dbReference type="Proteomes" id="UP000094960"/>
    </source>
</evidence>
<name>A0A1D7Y7H0_9ACTN</name>
<evidence type="ECO:0000313" key="6">
    <source>
        <dbReference type="EMBL" id="AOR31577.1"/>
    </source>
</evidence>
<dbReference type="GO" id="GO:0003700">
    <property type="term" value="F:DNA-binding transcription factor activity"/>
    <property type="evidence" value="ECO:0007669"/>
    <property type="project" value="TreeGrafter"/>
</dbReference>
<dbReference type="PANTHER" id="PTHR30055:SF234">
    <property type="entry name" value="HTH-TYPE TRANSCRIPTIONAL REGULATOR BETI"/>
    <property type="match status" value="1"/>
</dbReference>
<evidence type="ECO:0000256" key="4">
    <source>
        <dbReference type="PROSITE-ProRule" id="PRU00335"/>
    </source>
</evidence>
<gene>
    <name evidence="6" type="ORF">BFF78_11440</name>
</gene>
<dbReference type="InterPro" id="IPR050109">
    <property type="entry name" value="HTH-type_TetR-like_transc_reg"/>
</dbReference>
<dbReference type="InterPro" id="IPR009057">
    <property type="entry name" value="Homeodomain-like_sf"/>
</dbReference>
<feature type="domain" description="HTH tetR-type" evidence="5">
    <location>
        <begin position="17"/>
        <end position="77"/>
    </location>
</feature>
<dbReference type="AlphaFoldDB" id="A0A1D7Y7H0"/>